<name>A0ABU6IU64_9FLAO</name>
<dbReference type="PANTHER" id="PTHR43280">
    <property type="entry name" value="ARAC-FAMILY TRANSCRIPTIONAL REGULATOR"/>
    <property type="match status" value="1"/>
</dbReference>
<evidence type="ECO:0000256" key="1">
    <source>
        <dbReference type="ARBA" id="ARBA00023015"/>
    </source>
</evidence>
<keyword evidence="3" id="KW-0804">Transcription</keyword>
<comment type="caution">
    <text evidence="5">The sequence shown here is derived from an EMBL/GenBank/DDBJ whole genome shotgun (WGS) entry which is preliminary data.</text>
</comment>
<protein>
    <submittedName>
        <fullName evidence="5">Helix-turn-helix transcriptional regulator</fullName>
    </submittedName>
</protein>
<evidence type="ECO:0000256" key="2">
    <source>
        <dbReference type="ARBA" id="ARBA00023125"/>
    </source>
</evidence>
<dbReference type="Pfam" id="PF12833">
    <property type="entry name" value="HTH_18"/>
    <property type="match status" value="1"/>
</dbReference>
<evidence type="ECO:0000313" key="6">
    <source>
        <dbReference type="Proteomes" id="UP001355298"/>
    </source>
</evidence>
<evidence type="ECO:0000259" key="4">
    <source>
        <dbReference type="PROSITE" id="PS01124"/>
    </source>
</evidence>
<feature type="domain" description="HTH araC/xylS-type" evidence="4">
    <location>
        <begin position="193"/>
        <end position="298"/>
    </location>
</feature>
<dbReference type="InterPro" id="IPR009057">
    <property type="entry name" value="Homeodomain-like_sf"/>
</dbReference>
<dbReference type="PANTHER" id="PTHR43280:SF32">
    <property type="entry name" value="TRANSCRIPTIONAL REGULATORY PROTEIN"/>
    <property type="match status" value="1"/>
</dbReference>
<reference evidence="5 6" key="1">
    <citation type="submission" date="2024-01" db="EMBL/GenBank/DDBJ databases">
        <title>The strains designed SYSU M86414 and SYSU M84420 isolated from the marine sediment in San Sha City (Hainan Province, China).</title>
        <authorList>
            <person name="Guo D."/>
        </authorList>
    </citation>
    <scope>NUCLEOTIDE SEQUENCE [LARGE SCALE GENOMIC DNA]</scope>
    <source>
        <strain evidence="5 6">SYSU M84420</strain>
    </source>
</reference>
<dbReference type="SUPFAM" id="SSF46689">
    <property type="entry name" value="Homeodomain-like"/>
    <property type="match status" value="1"/>
</dbReference>
<organism evidence="5 6">
    <name type="scientific">Flagellimonas halotolerans</name>
    <dbReference type="NCBI Taxonomy" id="3112164"/>
    <lineage>
        <taxon>Bacteria</taxon>
        <taxon>Pseudomonadati</taxon>
        <taxon>Bacteroidota</taxon>
        <taxon>Flavobacteriia</taxon>
        <taxon>Flavobacteriales</taxon>
        <taxon>Flavobacteriaceae</taxon>
        <taxon>Flagellimonas</taxon>
    </lineage>
</organism>
<sequence length="300" mass="35062">MHTFNTLSEFHKFCDLPKPEHPLVSLIDYSQVEYKTTESEIHWMQNFYSIGLKRDIQAKVRYGQQEYDFDEGLLTFIGPKQVLQFELLPSKIKASGWLLLIHPDFLWHTPLARTIKNYDFFGYAINEALFLSEKEEKTITEILLNIQQEYQCNIDKFSQNIIIAQIELLLNYAERYYQRQFITRKINNNEILVRLEELLNTYFDGEEVINKGIPTVQYVASTLNVSSNYLSGLLKVLTGQTTQQHIHEKLIEEAKEKLSTTKLSVSEIAFTLGFEHSQSFSKLFKSKTKQSPMAFRTSFN</sequence>
<gene>
    <name evidence="5" type="ORF">VOP03_14760</name>
</gene>
<proteinExistence type="predicted"/>
<keyword evidence="6" id="KW-1185">Reference proteome</keyword>
<dbReference type="PROSITE" id="PS01124">
    <property type="entry name" value="HTH_ARAC_FAMILY_2"/>
    <property type="match status" value="1"/>
</dbReference>
<accession>A0ABU6IU64</accession>
<dbReference type="InterPro" id="IPR018060">
    <property type="entry name" value="HTH_AraC"/>
</dbReference>
<dbReference type="RefSeq" id="WP_326279705.1">
    <property type="nucleotide sequence ID" value="NZ_JAYKYV010000016.1"/>
</dbReference>
<dbReference type="Proteomes" id="UP001355298">
    <property type="component" value="Unassembled WGS sequence"/>
</dbReference>
<dbReference type="SMART" id="SM00342">
    <property type="entry name" value="HTH_ARAC"/>
    <property type="match status" value="1"/>
</dbReference>
<dbReference type="EMBL" id="JAYMGW010000016">
    <property type="protein sequence ID" value="MEC4266616.1"/>
    <property type="molecule type" value="Genomic_DNA"/>
</dbReference>
<evidence type="ECO:0000313" key="5">
    <source>
        <dbReference type="EMBL" id="MEC4266616.1"/>
    </source>
</evidence>
<keyword evidence="1" id="KW-0805">Transcription regulation</keyword>
<keyword evidence="2" id="KW-0238">DNA-binding</keyword>
<dbReference type="Gene3D" id="1.10.10.60">
    <property type="entry name" value="Homeodomain-like"/>
    <property type="match status" value="1"/>
</dbReference>
<evidence type="ECO:0000256" key="3">
    <source>
        <dbReference type="ARBA" id="ARBA00023163"/>
    </source>
</evidence>